<dbReference type="Proteomes" id="UP000600774">
    <property type="component" value="Unassembled WGS sequence"/>
</dbReference>
<dbReference type="GeneID" id="1472778"/>
<dbReference type="RefSeq" id="WP_011020930.1">
    <property type="nucleotide sequence ID" value="NZ_DUJU01000163.1"/>
</dbReference>
<comment type="caution">
    <text evidence="2">The sequence shown here is derived from an EMBL/GenBank/DDBJ whole genome shotgun (WGS) entry which is preliminary data.</text>
</comment>
<evidence type="ECO:0000313" key="2">
    <source>
        <dbReference type="EMBL" id="HIH95177.1"/>
    </source>
</evidence>
<protein>
    <submittedName>
        <fullName evidence="2">Uncharacterized protein</fullName>
    </submittedName>
</protein>
<keyword evidence="1" id="KW-0812">Transmembrane</keyword>
<evidence type="ECO:0000256" key="1">
    <source>
        <dbReference type="SAM" id="Phobius"/>
    </source>
</evidence>
<keyword evidence="1" id="KW-0472">Membrane</keyword>
<name>A0A832VZP2_9EURY</name>
<evidence type="ECO:0000313" key="3">
    <source>
        <dbReference type="Proteomes" id="UP000600774"/>
    </source>
</evidence>
<proteinExistence type="predicted"/>
<dbReference type="AlphaFoldDB" id="A0A832VZP2"/>
<gene>
    <name evidence="2" type="ORF">HA338_14540</name>
</gene>
<keyword evidence="1" id="KW-1133">Transmembrane helix</keyword>
<dbReference type="EMBL" id="DUJU01000163">
    <property type="protein sequence ID" value="HIH95177.1"/>
    <property type="molecule type" value="Genomic_DNA"/>
</dbReference>
<organism evidence="2 3">
    <name type="scientific">Methanosarcina acetivorans</name>
    <dbReference type="NCBI Taxonomy" id="2214"/>
    <lineage>
        <taxon>Archaea</taxon>
        <taxon>Methanobacteriati</taxon>
        <taxon>Methanobacteriota</taxon>
        <taxon>Stenosarchaea group</taxon>
        <taxon>Methanomicrobia</taxon>
        <taxon>Methanosarcinales</taxon>
        <taxon>Methanosarcinaceae</taxon>
        <taxon>Methanosarcina</taxon>
    </lineage>
</organism>
<reference evidence="2" key="1">
    <citation type="journal article" date="2020" name="bioRxiv">
        <title>A rank-normalized archaeal taxonomy based on genome phylogeny resolves widespread incomplete and uneven classifications.</title>
        <authorList>
            <person name="Rinke C."/>
            <person name="Chuvochina M."/>
            <person name="Mussig A.J."/>
            <person name="Chaumeil P.-A."/>
            <person name="Waite D.W."/>
            <person name="Whitman W.B."/>
            <person name="Parks D.H."/>
            <person name="Hugenholtz P."/>
        </authorList>
    </citation>
    <scope>NUCLEOTIDE SEQUENCE</scope>
    <source>
        <strain evidence="2">UBA8876</strain>
    </source>
</reference>
<accession>A0A832VZP2</accession>
<sequence>MKRETDTVFFFFFFFLFSRASRLAGGGADVSDKLNAVSGVKASIFLNRWHLFGVSFLFVAAMVYRLLFLGLAATLGPARCRREKLNDSSLGFGVD</sequence>
<feature type="transmembrane region" description="Helical" evidence="1">
    <location>
        <begin position="50"/>
        <end position="75"/>
    </location>
</feature>